<dbReference type="InterPro" id="IPR001623">
    <property type="entry name" value="DnaJ_domain"/>
</dbReference>
<organism evidence="5 6">
    <name type="scientific">Paraglomus occultum</name>
    <dbReference type="NCBI Taxonomy" id="144539"/>
    <lineage>
        <taxon>Eukaryota</taxon>
        <taxon>Fungi</taxon>
        <taxon>Fungi incertae sedis</taxon>
        <taxon>Mucoromycota</taxon>
        <taxon>Glomeromycotina</taxon>
        <taxon>Glomeromycetes</taxon>
        <taxon>Paraglomerales</taxon>
        <taxon>Paraglomeraceae</taxon>
        <taxon>Paraglomus</taxon>
    </lineage>
</organism>
<evidence type="ECO:0000313" key="5">
    <source>
        <dbReference type="EMBL" id="CAG8537488.1"/>
    </source>
</evidence>
<dbReference type="SUPFAM" id="SSF46565">
    <property type="entry name" value="Chaperone J-domain"/>
    <property type="match status" value="1"/>
</dbReference>
<evidence type="ECO:0000256" key="3">
    <source>
        <dbReference type="SAM" id="Coils"/>
    </source>
</evidence>
<feature type="domain" description="J" evidence="4">
    <location>
        <begin position="5"/>
        <end position="72"/>
    </location>
</feature>
<dbReference type="InterPro" id="IPR036869">
    <property type="entry name" value="J_dom_sf"/>
</dbReference>
<dbReference type="PANTHER" id="PTHR45188">
    <property type="entry name" value="DNAJ PROTEIN P58IPK HOMOLOG"/>
    <property type="match status" value="1"/>
</dbReference>
<dbReference type="PROSITE" id="PS50076">
    <property type="entry name" value="DNAJ_2"/>
    <property type="match status" value="1"/>
</dbReference>
<dbReference type="EMBL" id="CAJVPJ010000561">
    <property type="protein sequence ID" value="CAG8537488.1"/>
    <property type="molecule type" value="Genomic_DNA"/>
</dbReference>
<dbReference type="Proteomes" id="UP000789572">
    <property type="component" value="Unassembled WGS sequence"/>
</dbReference>
<keyword evidence="1" id="KW-0677">Repeat</keyword>
<keyword evidence="3" id="KW-0175">Coiled coil</keyword>
<proteinExistence type="predicted"/>
<dbReference type="PANTHER" id="PTHR45188:SF2">
    <property type="entry name" value="DNAJ HOMOLOG SUBFAMILY C MEMBER 7"/>
    <property type="match status" value="1"/>
</dbReference>
<dbReference type="SMART" id="SM00271">
    <property type="entry name" value="DnaJ"/>
    <property type="match status" value="1"/>
</dbReference>
<dbReference type="Gene3D" id="1.10.287.110">
    <property type="entry name" value="DnaJ domain"/>
    <property type="match status" value="1"/>
</dbReference>
<keyword evidence="2" id="KW-0802">TPR repeat</keyword>
<dbReference type="OrthoDB" id="10250354at2759"/>
<evidence type="ECO:0000256" key="2">
    <source>
        <dbReference type="ARBA" id="ARBA00022803"/>
    </source>
</evidence>
<protein>
    <submittedName>
        <fullName evidence="5">10787_t:CDS:1</fullName>
    </submittedName>
</protein>
<feature type="coiled-coil region" evidence="3">
    <location>
        <begin position="221"/>
        <end position="272"/>
    </location>
</feature>
<dbReference type="CDD" id="cd06257">
    <property type="entry name" value="DnaJ"/>
    <property type="match status" value="1"/>
</dbReference>
<keyword evidence="6" id="KW-1185">Reference proteome</keyword>
<reference evidence="5" key="1">
    <citation type="submission" date="2021-06" db="EMBL/GenBank/DDBJ databases">
        <authorList>
            <person name="Kallberg Y."/>
            <person name="Tangrot J."/>
            <person name="Rosling A."/>
        </authorList>
    </citation>
    <scope>NUCLEOTIDE SEQUENCE</scope>
    <source>
        <strain evidence="5">IA702</strain>
    </source>
</reference>
<evidence type="ECO:0000259" key="4">
    <source>
        <dbReference type="PROSITE" id="PS50076"/>
    </source>
</evidence>
<dbReference type="AlphaFoldDB" id="A0A9N9AQQ0"/>
<evidence type="ECO:0000256" key="1">
    <source>
        <dbReference type="ARBA" id="ARBA00022737"/>
    </source>
</evidence>
<dbReference type="Pfam" id="PF00226">
    <property type="entry name" value="DnaJ"/>
    <property type="match status" value="1"/>
</dbReference>
<sequence length="341" mass="40580">MPRKDYYQILEIDKNATNSQIKRSYKQLSLQLHPDKIGREQTEEEEKKLNNVLEAYEVLSKTTERKKYDLYIGKYEEVGENQELIDLDYAKKIKQFTEDYLQNVGIEEEEIIELNPNNDFLTKWKNKVDLIINKLSQKAIIDNTKSGLATDCDDFLCKVNYSLKKKQLISDFLEKINLKMKEEPLVKKEFLSSCYPLPTFSRREEGKREYRLNEKYSQINLQNFETIIREICANLEEKEEKTEEEALIDEFSELLKREIEKKRKEIISQSKKLTLLIKEKELAEIEKFVEADKEEDQALQKAVYENYLTEIETIMEEKPFLQAKKELEKLINDVFSLLRTH</sequence>
<evidence type="ECO:0000313" key="6">
    <source>
        <dbReference type="Proteomes" id="UP000789572"/>
    </source>
</evidence>
<comment type="caution">
    <text evidence="5">The sequence shown here is derived from an EMBL/GenBank/DDBJ whole genome shotgun (WGS) entry which is preliminary data.</text>
</comment>
<name>A0A9N9AQQ0_9GLOM</name>
<dbReference type="PRINTS" id="PR00625">
    <property type="entry name" value="JDOMAIN"/>
</dbReference>
<gene>
    <name evidence="5" type="ORF">POCULU_LOCUS4367</name>
</gene>
<accession>A0A9N9AQQ0</accession>